<reference evidence="2 3" key="1">
    <citation type="journal article" date="2014" name="Agronomy (Basel)">
        <title>A Draft Genome Sequence for Ensete ventricosum, the Drought-Tolerant Tree Against Hunger.</title>
        <authorList>
            <person name="Harrison J."/>
            <person name="Moore K.A."/>
            <person name="Paszkiewicz K."/>
            <person name="Jones T."/>
            <person name="Grant M."/>
            <person name="Ambacheew D."/>
            <person name="Muzemil S."/>
            <person name="Studholme D.J."/>
        </authorList>
    </citation>
    <scope>NUCLEOTIDE SEQUENCE [LARGE SCALE GENOMIC DNA]</scope>
</reference>
<dbReference type="AlphaFoldDB" id="A0A426YJZ4"/>
<feature type="region of interest" description="Disordered" evidence="1">
    <location>
        <begin position="117"/>
        <end position="147"/>
    </location>
</feature>
<feature type="region of interest" description="Disordered" evidence="1">
    <location>
        <begin position="1"/>
        <end position="53"/>
    </location>
</feature>
<comment type="caution">
    <text evidence="2">The sequence shown here is derived from an EMBL/GenBank/DDBJ whole genome shotgun (WGS) entry which is preliminary data.</text>
</comment>
<evidence type="ECO:0000313" key="2">
    <source>
        <dbReference type="EMBL" id="RRT52033.1"/>
    </source>
</evidence>
<organism evidence="2 3">
    <name type="scientific">Ensete ventricosum</name>
    <name type="common">Abyssinian banana</name>
    <name type="synonym">Musa ensete</name>
    <dbReference type="NCBI Taxonomy" id="4639"/>
    <lineage>
        <taxon>Eukaryota</taxon>
        <taxon>Viridiplantae</taxon>
        <taxon>Streptophyta</taxon>
        <taxon>Embryophyta</taxon>
        <taxon>Tracheophyta</taxon>
        <taxon>Spermatophyta</taxon>
        <taxon>Magnoliopsida</taxon>
        <taxon>Liliopsida</taxon>
        <taxon>Zingiberales</taxon>
        <taxon>Musaceae</taxon>
        <taxon>Ensete</taxon>
    </lineage>
</organism>
<dbReference type="Proteomes" id="UP000287651">
    <property type="component" value="Unassembled WGS sequence"/>
</dbReference>
<name>A0A426YJZ4_ENSVE</name>
<feature type="compositionally biased region" description="Basic and acidic residues" evidence="1">
    <location>
        <begin position="1"/>
        <end position="19"/>
    </location>
</feature>
<feature type="compositionally biased region" description="Low complexity" evidence="1">
    <location>
        <begin position="117"/>
        <end position="131"/>
    </location>
</feature>
<proteinExistence type="predicted"/>
<evidence type="ECO:0000313" key="3">
    <source>
        <dbReference type="Proteomes" id="UP000287651"/>
    </source>
</evidence>
<feature type="compositionally biased region" description="Polar residues" evidence="1">
    <location>
        <begin position="23"/>
        <end position="33"/>
    </location>
</feature>
<gene>
    <name evidence="2" type="ORF">B296_00021409</name>
</gene>
<dbReference type="EMBL" id="AMZH03011898">
    <property type="protein sequence ID" value="RRT52033.1"/>
    <property type="molecule type" value="Genomic_DNA"/>
</dbReference>
<accession>A0A426YJZ4</accession>
<protein>
    <submittedName>
        <fullName evidence="2">Uncharacterized protein</fullName>
    </submittedName>
</protein>
<evidence type="ECO:0000256" key="1">
    <source>
        <dbReference type="SAM" id="MobiDB-lite"/>
    </source>
</evidence>
<sequence length="147" mass="15715">MTEEAAKERKDILTKRDTLPMEANQTKPLTRSHNALRAKDWPTPPRAVTSSASSLLSSTPPVAAAEIFDPVPPTLSGLLSLAGPIALVDEGRGLRPRPPPPSSMTSFTFSLSTSLRPHLTTAPPTRLTTAPSFRASLDGHHFPSSLD</sequence>